<evidence type="ECO:0000313" key="1">
    <source>
        <dbReference type="EMBL" id="AWI10306.1"/>
    </source>
</evidence>
<organism evidence="1 2">
    <name type="scientific">Ereboglobus luteus</name>
    <dbReference type="NCBI Taxonomy" id="1796921"/>
    <lineage>
        <taxon>Bacteria</taxon>
        <taxon>Pseudomonadati</taxon>
        <taxon>Verrucomicrobiota</taxon>
        <taxon>Opitutia</taxon>
        <taxon>Opitutales</taxon>
        <taxon>Opitutaceae</taxon>
        <taxon>Ereboglobus</taxon>
    </lineage>
</organism>
<gene>
    <name evidence="1" type="ORF">CKA38_14525</name>
</gene>
<protein>
    <submittedName>
        <fullName evidence="1">Uncharacterized protein</fullName>
    </submittedName>
</protein>
<keyword evidence="2" id="KW-1185">Reference proteome</keyword>
<accession>A0A2U8E654</accession>
<reference evidence="1 2" key="1">
    <citation type="journal article" date="2018" name="Syst. Appl. Microbiol.">
        <title>Ereboglobus luteus gen. nov. sp. nov. from cockroach guts, and new insights into the oxygen relationship of the genera Opitutus and Didymococcus (Verrucomicrobia: Opitutaceae).</title>
        <authorList>
            <person name="Tegtmeier D."/>
            <person name="Belitz A."/>
            <person name="Radek R."/>
            <person name="Heimerl T."/>
            <person name="Brune A."/>
        </authorList>
    </citation>
    <scope>NUCLEOTIDE SEQUENCE [LARGE SCALE GENOMIC DNA]</scope>
    <source>
        <strain evidence="1 2">Ho45</strain>
    </source>
</reference>
<proteinExistence type="predicted"/>
<name>A0A2U8E654_9BACT</name>
<dbReference type="EMBL" id="CP023004">
    <property type="protein sequence ID" value="AWI10306.1"/>
    <property type="molecule type" value="Genomic_DNA"/>
</dbReference>
<sequence length="70" mass="7902">MTDSLMKDSPKVRITVTLDPDVVAVLVRIKTYRGIKASTYINKILRRHFLRPGKGMDQYTLPKLKGKGAT</sequence>
<dbReference type="KEGG" id="elut:CKA38_14525"/>
<dbReference type="AlphaFoldDB" id="A0A2U8E654"/>
<dbReference type="Proteomes" id="UP000244896">
    <property type="component" value="Chromosome"/>
</dbReference>
<evidence type="ECO:0000313" key="2">
    <source>
        <dbReference type="Proteomes" id="UP000244896"/>
    </source>
</evidence>